<evidence type="ECO:0000313" key="2">
    <source>
        <dbReference type="EMBL" id="KIA76296.1"/>
    </source>
</evidence>
<dbReference type="PATRIC" id="fig|83552.4.peg.2580"/>
<reference evidence="2 3" key="1">
    <citation type="journal article" date="2014" name="Mol. Biol. Evol.">
        <title>Massive expansion of Ubiquitination-related gene families within the Chlamydiae.</title>
        <authorList>
            <person name="Domman D."/>
            <person name="Collingro A."/>
            <person name="Lagkouvardos I."/>
            <person name="Gehre L."/>
            <person name="Weinmaier T."/>
            <person name="Rattei T."/>
            <person name="Subtil A."/>
            <person name="Horn M."/>
        </authorList>
    </citation>
    <scope>NUCLEOTIDE SEQUENCE [LARGE SCALE GENOMIC DNA]</scope>
    <source>
        <strain evidence="2 3">OEW1</strain>
    </source>
</reference>
<feature type="transmembrane region" description="Helical" evidence="1">
    <location>
        <begin position="61"/>
        <end position="86"/>
    </location>
</feature>
<proteinExistence type="predicted"/>
<organism evidence="2 3">
    <name type="scientific">Parachlamydia acanthamoebae</name>
    <dbReference type="NCBI Taxonomy" id="83552"/>
    <lineage>
        <taxon>Bacteria</taxon>
        <taxon>Pseudomonadati</taxon>
        <taxon>Chlamydiota</taxon>
        <taxon>Chlamydiia</taxon>
        <taxon>Parachlamydiales</taxon>
        <taxon>Parachlamydiaceae</taxon>
        <taxon>Parachlamydia</taxon>
    </lineage>
</organism>
<dbReference type="EMBL" id="JSAM01000123">
    <property type="protein sequence ID" value="KIA76296.1"/>
    <property type="molecule type" value="Genomic_DNA"/>
</dbReference>
<gene>
    <name evidence="2" type="ORF">DB43_AM00110</name>
</gene>
<evidence type="ECO:0000256" key="1">
    <source>
        <dbReference type="SAM" id="Phobius"/>
    </source>
</evidence>
<sequence>MQMLLQFADVPNGMDLLFVEKISFKKPRIKSMSIKTISNLVLNHENYQLEYKDKEKKKDGVLVVGLQCVVSAIIYPLFLLMSPLFVPSAIINVCGAKKRQAKTIDILKDPTLLEKYKAGKLAKLEKRVSAFEKAALSSIRVNKSLLGELGQYDPKWDEAKKRQYWDTFLGTDFNKMLSDSKLQSTRDRFEKFRIKFRALEMQAGILSTEQKDTAFEEILKCKAIKNSFKVIDAKHRLKETLLYILPLGLMLIPSSKARSTYEGKKELLPQVPGFEAYTDLVDAHNKLIKNSSTHLVPLLKDFK</sequence>
<dbReference type="AlphaFoldDB" id="A0A0C1BXR1"/>
<accession>A0A0C1BXR1</accession>
<keyword evidence="1" id="KW-0472">Membrane</keyword>
<keyword evidence="1" id="KW-1133">Transmembrane helix</keyword>
<name>A0A0C1BXR1_9BACT</name>
<protein>
    <submittedName>
        <fullName evidence="2">Uncharacterized protein</fullName>
    </submittedName>
</protein>
<comment type="caution">
    <text evidence="2">The sequence shown here is derived from an EMBL/GenBank/DDBJ whole genome shotgun (WGS) entry which is preliminary data.</text>
</comment>
<keyword evidence="1" id="KW-0812">Transmembrane</keyword>
<evidence type="ECO:0000313" key="3">
    <source>
        <dbReference type="Proteomes" id="UP000031307"/>
    </source>
</evidence>
<dbReference type="Proteomes" id="UP000031307">
    <property type="component" value="Unassembled WGS sequence"/>
</dbReference>